<keyword evidence="3 10" id="KW-0808">Transferase</keyword>
<dbReference type="PANTHER" id="PTHR43369">
    <property type="entry name" value="PHOSPHORIBOSYLGLYCINAMIDE FORMYLTRANSFERASE"/>
    <property type="match status" value="1"/>
</dbReference>
<comment type="catalytic activity">
    <reaction evidence="8">
        <text>N(1)-(5-phospho-beta-D-ribosyl)glycinamide + (6R)-10-formyltetrahydrofolate = N(2)-formyl-N(1)-(5-phospho-beta-D-ribosyl)glycinamide + (6S)-5,6,7,8-tetrahydrofolate + H(+)</text>
        <dbReference type="Rhea" id="RHEA:15053"/>
        <dbReference type="ChEBI" id="CHEBI:15378"/>
        <dbReference type="ChEBI" id="CHEBI:57453"/>
        <dbReference type="ChEBI" id="CHEBI:143788"/>
        <dbReference type="ChEBI" id="CHEBI:147286"/>
        <dbReference type="ChEBI" id="CHEBI:195366"/>
        <dbReference type="EC" id="2.1.2.2"/>
    </reaction>
</comment>
<evidence type="ECO:0000256" key="7">
    <source>
        <dbReference type="ARBA" id="ARBA00041682"/>
    </source>
</evidence>
<name>A0ABZ3CJN8_9STAP</name>
<dbReference type="RefSeq" id="WP_342388780.1">
    <property type="nucleotide sequence ID" value="NZ_CP138333.2"/>
</dbReference>
<dbReference type="InterPro" id="IPR001555">
    <property type="entry name" value="GART_AS"/>
</dbReference>
<dbReference type="SUPFAM" id="SSF53328">
    <property type="entry name" value="Formyltransferase"/>
    <property type="match status" value="1"/>
</dbReference>
<proteinExistence type="inferred from homology"/>
<dbReference type="PROSITE" id="PS00373">
    <property type="entry name" value="GART"/>
    <property type="match status" value="1"/>
</dbReference>
<evidence type="ECO:0000259" key="9">
    <source>
        <dbReference type="Pfam" id="PF00551"/>
    </source>
</evidence>
<dbReference type="CDD" id="cd08653">
    <property type="entry name" value="FMT_core_like_3"/>
    <property type="match status" value="1"/>
</dbReference>
<protein>
    <recommendedName>
        <fullName evidence="2">phosphoribosylglycinamide formyltransferase 1</fullName>
        <ecNumber evidence="2">2.1.2.2</ecNumber>
    </recommendedName>
    <alternativeName>
        <fullName evidence="7">5'-phosphoribosylglycinamide transformylase</fullName>
    </alternativeName>
    <alternativeName>
        <fullName evidence="6">GAR transformylase</fullName>
    </alternativeName>
</protein>
<accession>A0ABZ3CJN8</accession>
<feature type="domain" description="Formyl transferase N-terminal" evidence="9">
    <location>
        <begin position="100"/>
        <end position="198"/>
    </location>
</feature>
<dbReference type="EC" id="2.1.2.2" evidence="2"/>
<evidence type="ECO:0000313" key="11">
    <source>
        <dbReference type="Proteomes" id="UP001455384"/>
    </source>
</evidence>
<evidence type="ECO:0000256" key="5">
    <source>
        <dbReference type="ARBA" id="ARBA00038440"/>
    </source>
</evidence>
<dbReference type="Pfam" id="PF00551">
    <property type="entry name" value="Formyl_trans_N"/>
    <property type="match status" value="1"/>
</dbReference>
<evidence type="ECO:0000256" key="1">
    <source>
        <dbReference type="ARBA" id="ARBA00005054"/>
    </source>
</evidence>
<evidence type="ECO:0000256" key="3">
    <source>
        <dbReference type="ARBA" id="ARBA00022679"/>
    </source>
</evidence>
<keyword evidence="4" id="KW-0658">Purine biosynthesis</keyword>
<dbReference type="PANTHER" id="PTHR43369:SF2">
    <property type="entry name" value="PHOSPHORIBOSYLGLYCINAMIDE FORMYLTRANSFERASE"/>
    <property type="match status" value="1"/>
</dbReference>
<reference evidence="11" key="1">
    <citation type="submission" date="2023-10" db="EMBL/GenBank/DDBJ databases">
        <title>Genome analysis and identification of Salinococcus sp. Bachu38 nov., a PGPR from the rhizosphere of Tamarix.</title>
        <authorList>
            <person name="Liang Z."/>
            <person name="Zhang X."/>
            <person name="Jia J."/>
            <person name="Chen X."/>
            <person name="Wang Y."/>
            <person name="Wang Q."/>
            <person name="Wang R."/>
        </authorList>
    </citation>
    <scope>NUCLEOTIDE SEQUENCE [LARGE SCALE GENOMIC DNA]</scope>
    <source>
        <strain evidence="11">Bachu38</strain>
    </source>
</reference>
<sequence>MKRIMMICTLGVTSSYIYNNVTKEFPIDEVVVVGKGSRKVFLKRRIKRLGLPKVMGQIIFSLYSKIFLKKEADARIQTIQKMYGLDDADIPEDRITHIASVNSEEMKNRIREMNPDLILINGTPIIKGEILSVTDAKFVNIHVGITPKYRGVHGGYWALYNNDAELAGVTTHFVDEGIDSGEVLDQKVIEVTEDDNFLTYSHLQEAYALVDYNKIIGSILDDTFKVKEPLTRESALWSHPTIFSYLYGRTIKKVK</sequence>
<evidence type="ECO:0000256" key="2">
    <source>
        <dbReference type="ARBA" id="ARBA00012254"/>
    </source>
</evidence>
<dbReference type="InterPro" id="IPR036477">
    <property type="entry name" value="Formyl_transf_N_sf"/>
</dbReference>
<organism evidence="10 11">
    <name type="scientific">Salinicoccus bachuensis</name>
    <dbReference type="NCBI Taxonomy" id="3136731"/>
    <lineage>
        <taxon>Bacteria</taxon>
        <taxon>Bacillati</taxon>
        <taxon>Bacillota</taxon>
        <taxon>Bacilli</taxon>
        <taxon>Bacillales</taxon>
        <taxon>Staphylococcaceae</taxon>
        <taxon>Salinicoccus</taxon>
    </lineage>
</organism>
<evidence type="ECO:0000256" key="8">
    <source>
        <dbReference type="ARBA" id="ARBA00047664"/>
    </source>
</evidence>
<dbReference type="Gene3D" id="3.40.50.170">
    <property type="entry name" value="Formyl transferase, N-terminal domain"/>
    <property type="match status" value="1"/>
</dbReference>
<gene>
    <name evidence="10" type="ORF">RQP18_03495</name>
</gene>
<comment type="similarity">
    <text evidence="5">Belongs to the GART family.</text>
</comment>
<evidence type="ECO:0000313" key="10">
    <source>
        <dbReference type="EMBL" id="WZX30261.1"/>
    </source>
</evidence>
<comment type="pathway">
    <text evidence="1">Purine metabolism; IMP biosynthesis via de novo pathway; N(2)-formyl-N(1)-(5-phospho-D-ribosyl)glycinamide from N(1)-(5-phospho-D-ribosyl)glycinamide (10-formyl THF route): step 1/1.</text>
</comment>
<evidence type="ECO:0000256" key="4">
    <source>
        <dbReference type="ARBA" id="ARBA00022755"/>
    </source>
</evidence>
<dbReference type="GO" id="GO:0016740">
    <property type="term" value="F:transferase activity"/>
    <property type="evidence" value="ECO:0007669"/>
    <property type="project" value="UniProtKB-KW"/>
</dbReference>
<dbReference type="Proteomes" id="UP001455384">
    <property type="component" value="Chromosome"/>
</dbReference>
<evidence type="ECO:0000256" key="6">
    <source>
        <dbReference type="ARBA" id="ARBA00041324"/>
    </source>
</evidence>
<keyword evidence="11" id="KW-1185">Reference proteome</keyword>
<dbReference type="EMBL" id="CP138333">
    <property type="protein sequence ID" value="WZX30261.1"/>
    <property type="molecule type" value="Genomic_DNA"/>
</dbReference>
<dbReference type="InterPro" id="IPR002376">
    <property type="entry name" value="Formyl_transf_N"/>
</dbReference>